<evidence type="ECO:0000256" key="1">
    <source>
        <dbReference type="SAM" id="MobiDB-lite"/>
    </source>
</evidence>
<comment type="caution">
    <text evidence="2">The sequence shown here is derived from an EMBL/GenBank/DDBJ whole genome shotgun (WGS) entry which is preliminary data.</text>
</comment>
<organism evidence="2 3">
    <name type="scientific">Lasiosphaeria miniovina</name>
    <dbReference type="NCBI Taxonomy" id="1954250"/>
    <lineage>
        <taxon>Eukaryota</taxon>
        <taxon>Fungi</taxon>
        <taxon>Dikarya</taxon>
        <taxon>Ascomycota</taxon>
        <taxon>Pezizomycotina</taxon>
        <taxon>Sordariomycetes</taxon>
        <taxon>Sordariomycetidae</taxon>
        <taxon>Sordariales</taxon>
        <taxon>Lasiosphaeriaceae</taxon>
        <taxon>Lasiosphaeria</taxon>
    </lineage>
</organism>
<evidence type="ECO:0000313" key="2">
    <source>
        <dbReference type="EMBL" id="KAK0727212.1"/>
    </source>
</evidence>
<dbReference type="EMBL" id="JAUIRO010000002">
    <property type="protein sequence ID" value="KAK0727212.1"/>
    <property type="molecule type" value="Genomic_DNA"/>
</dbReference>
<sequence length="152" mass="17300">MHDPTKRAPSPRARWSLAGGRPYSRHGDRQPENILWFRDGKSSEEADNHVSGELALAGFGLLVRHQRENNHVNGLNDYVSPDDWKEIRKDTDMCTPNSTRLKGDHNLNRGMRVQYVKGIKLHVSCHVTPDCTLHGAIRHHRPICWLSIQTPG</sequence>
<protein>
    <submittedName>
        <fullName evidence="2">Uncharacterized protein</fullName>
    </submittedName>
</protein>
<dbReference type="Proteomes" id="UP001172101">
    <property type="component" value="Unassembled WGS sequence"/>
</dbReference>
<dbReference type="AlphaFoldDB" id="A0AA40B3Y2"/>
<dbReference type="GeneID" id="85330240"/>
<accession>A0AA40B3Y2</accession>
<dbReference type="RefSeq" id="XP_060300068.1">
    <property type="nucleotide sequence ID" value="XM_060446970.1"/>
</dbReference>
<evidence type="ECO:0000313" key="3">
    <source>
        <dbReference type="Proteomes" id="UP001172101"/>
    </source>
</evidence>
<gene>
    <name evidence="2" type="ORF">B0T26DRAFT_799284</name>
</gene>
<reference evidence="2" key="1">
    <citation type="submission" date="2023-06" db="EMBL/GenBank/DDBJ databases">
        <title>Genome-scale phylogeny and comparative genomics of the fungal order Sordariales.</title>
        <authorList>
            <consortium name="Lawrence Berkeley National Laboratory"/>
            <person name="Hensen N."/>
            <person name="Bonometti L."/>
            <person name="Westerberg I."/>
            <person name="Brannstrom I.O."/>
            <person name="Guillou S."/>
            <person name="Cros-Aarteil S."/>
            <person name="Calhoun S."/>
            <person name="Haridas S."/>
            <person name="Kuo A."/>
            <person name="Mondo S."/>
            <person name="Pangilinan J."/>
            <person name="Riley R."/>
            <person name="LaButti K."/>
            <person name="Andreopoulos B."/>
            <person name="Lipzen A."/>
            <person name="Chen C."/>
            <person name="Yanf M."/>
            <person name="Daum C."/>
            <person name="Ng V."/>
            <person name="Clum A."/>
            <person name="Steindorff A."/>
            <person name="Ohm R."/>
            <person name="Martin F."/>
            <person name="Silar P."/>
            <person name="Natvig D."/>
            <person name="Lalanne C."/>
            <person name="Gautier V."/>
            <person name="Ament-velasquez S.L."/>
            <person name="Kruys A."/>
            <person name="Hutchinson M.I."/>
            <person name="Powell A.J."/>
            <person name="Barry K."/>
            <person name="Miller A.N."/>
            <person name="Grigoriev I.V."/>
            <person name="Debuchy R."/>
            <person name="Gladieux P."/>
            <person name="Thoren M.H."/>
            <person name="Johannesson H."/>
        </authorList>
    </citation>
    <scope>NUCLEOTIDE SEQUENCE</scope>
    <source>
        <strain evidence="2">SMH2392-1A</strain>
    </source>
</reference>
<proteinExistence type="predicted"/>
<name>A0AA40B3Y2_9PEZI</name>
<keyword evidence="3" id="KW-1185">Reference proteome</keyword>
<feature type="region of interest" description="Disordered" evidence="1">
    <location>
        <begin position="1"/>
        <end position="29"/>
    </location>
</feature>